<comment type="caution">
    <text evidence="1">The sequence shown here is derived from an EMBL/GenBank/DDBJ whole genome shotgun (WGS) entry which is preliminary data.</text>
</comment>
<evidence type="ECO:0000313" key="2">
    <source>
        <dbReference type="Proteomes" id="UP000182800"/>
    </source>
</evidence>
<keyword evidence="2" id="KW-1185">Reference proteome</keyword>
<dbReference type="Proteomes" id="UP000182800">
    <property type="component" value="Unassembled WGS sequence"/>
</dbReference>
<sequence>MTHDAESMPQRARPWRFDDFAEDAILGEATLILDEARLTRWAGLFGQTAPPTTAPAGLLVALLMEGYMDAISPRPLAISMRASGCALPAPGSVQARP</sequence>
<evidence type="ECO:0000313" key="1">
    <source>
        <dbReference type="EMBL" id="SCC81171.1"/>
    </source>
</evidence>
<accession>A0ABY0K9R4</accession>
<dbReference type="EMBL" id="FMBM01000002">
    <property type="protein sequence ID" value="SCC81171.1"/>
    <property type="molecule type" value="Genomic_DNA"/>
</dbReference>
<dbReference type="RefSeq" id="WP_074444926.1">
    <property type="nucleotide sequence ID" value="NZ_FMBM01000002.1"/>
</dbReference>
<organism evidence="1 2">
    <name type="scientific">Saliniramus fredricksonii</name>
    <dbReference type="NCBI Taxonomy" id="1653334"/>
    <lineage>
        <taxon>Bacteria</taxon>
        <taxon>Pseudomonadati</taxon>
        <taxon>Pseudomonadota</taxon>
        <taxon>Alphaproteobacteria</taxon>
        <taxon>Hyphomicrobiales</taxon>
        <taxon>Salinarimonadaceae</taxon>
        <taxon>Saliniramus</taxon>
    </lineage>
</organism>
<reference evidence="1 2" key="1">
    <citation type="submission" date="2016-08" db="EMBL/GenBank/DDBJ databases">
        <authorList>
            <person name="Varghese N."/>
            <person name="Submissions Spin"/>
        </authorList>
    </citation>
    <scope>NUCLEOTIDE SEQUENCE [LARGE SCALE GENOMIC DNA]</scope>
    <source>
        <strain evidence="1 2">HL-109</strain>
    </source>
</reference>
<evidence type="ECO:0008006" key="3">
    <source>
        <dbReference type="Google" id="ProtNLM"/>
    </source>
</evidence>
<protein>
    <recommendedName>
        <fullName evidence="3">Transposase</fullName>
    </recommendedName>
</protein>
<gene>
    <name evidence="1" type="ORF">GA0071312_2104</name>
</gene>
<proteinExistence type="predicted"/>
<name>A0ABY0K9R4_9HYPH</name>